<dbReference type="FunFam" id="1.20.1510.10:FF:000027">
    <property type="entry name" value="Zinc transporter ttm-1"/>
    <property type="match status" value="1"/>
</dbReference>
<sequence length="447" mass="49040">MAALVSYKGSVTGAVFVNAGNNILRQSHKFYVPPFAMTVPKALTSFAPPTITINDKSQKIMSRDRCESIHSVVTSLNSINSIMDDTPLYYCDKDLFNKSLNTTSRAERSLYVATVLTVLFIIAEVFGGYVANSLAIMTDAGHMLSDMTSFVISIVAIKMAQMKPTKRLSYGFHRAEVLGALASVLLIWILTAVLVYMAIMRMVRNDFEVNADVMLITAGVGVAFNIIMGAVLHFGKTEHSHFGLSHSHDMEAKGSSTGHDGNNNQGSHKHKANINVRAAFVHVLGDFVQSVGVLLAAMIIKLTEWRLADPICTFVFSILVLVTTATVLRDALLVLMEAAPRHIDIDALHMDLCSIEGVRDVHSLRVWSLTIDKSAVSVHLDTEKNCDSNHVVHEANERLRIRHGIHYITVQVQCVCSRSVSQHTLLALPTSNGDQPIESTNESHETS</sequence>
<comment type="caution">
    <text evidence="13">The sequence shown here is derived from an EMBL/GenBank/DDBJ whole genome shotgun (WGS) entry which is preliminary data.</text>
</comment>
<comment type="similarity">
    <text evidence="2">Belongs to the cation diffusion facilitator (CDF) transporter (TC 2.A.4) family. SLC30A subfamily.</text>
</comment>
<evidence type="ECO:0000256" key="2">
    <source>
        <dbReference type="ARBA" id="ARBA00008873"/>
    </source>
</evidence>
<keyword evidence="14" id="KW-1185">Reference proteome</keyword>
<feature type="transmembrane region" description="Helical" evidence="10">
    <location>
        <begin position="177"/>
        <end position="199"/>
    </location>
</feature>
<keyword evidence="6 10" id="KW-1133">Transmembrane helix</keyword>
<feature type="transmembrane region" description="Helical" evidence="10">
    <location>
        <begin position="279"/>
        <end position="302"/>
    </location>
</feature>
<dbReference type="GO" id="GO:0005886">
    <property type="term" value="C:plasma membrane"/>
    <property type="evidence" value="ECO:0007669"/>
    <property type="project" value="TreeGrafter"/>
</dbReference>
<keyword evidence="5" id="KW-0864">Zinc transport</keyword>
<evidence type="ECO:0000313" key="13">
    <source>
        <dbReference type="EMBL" id="KHN88503.1"/>
    </source>
</evidence>
<keyword evidence="7" id="KW-0406">Ion transport</keyword>
<dbReference type="InterPro" id="IPR027469">
    <property type="entry name" value="Cation_efflux_TMD_sf"/>
</dbReference>
<dbReference type="PANTHER" id="PTHR11562">
    <property type="entry name" value="CATION EFFLUX PROTEIN/ ZINC TRANSPORTER"/>
    <property type="match status" value="1"/>
</dbReference>
<dbReference type="GO" id="GO:0005385">
    <property type="term" value="F:zinc ion transmembrane transporter activity"/>
    <property type="evidence" value="ECO:0007669"/>
    <property type="project" value="TreeGrafter"/>
</dbReference>
<feature type="compositionally biased region" description="Polar residues" evidence="9">
    <location>
        <begin position="429"/>
        <end position="440"/>
    </location>
</feature>
<feature type="transmembrane region" description="Helical" evidence="10">
    <location>
        <begin position="211"/>
        <end position="232"/>
    </location>
</feature>
<dbReference type="PANTHER" id="PTHR11562:SF84">
    <property type="entry name" value="LD05335P"/>
    <property type="match status" value="1"/>
</dbReference>
<evidence type="ECO:0000256" key="7">
    <source>
        <dbReference type="ARBA" id="ARBA00023065"/>
    </source>
</evidence>
<dbReference type="InterPro" id="IPR036837">
    <property type="entry name" value="Cation_efflux_CTD_sf"/>
</dbReference>
<evidence type="ECO:0000256" key="8">
    <source>
        <dbReference type="ARBA" id="ARBA00023136"/>
    </source>
</evidence>
<keyword evidence="4 10" id="KW-0812">Transmembrane</keyword>
<evidence type="ECO:0000256" key="5">
    <source>
        <dbReference type="ARBA" id="ARBA00022906"/>
    </source>
</evidence>
<evidence type="ECO:0000256" key="1">
    <source>
        <dbReference type="ARBA" id="ARBA00004141"/>
    </source>
</evidence>
<dbReference type="InterPro" id="IPR002524">
    <property type="entry name" value="Cation_efflux"/>
</dbReference>
<dbReference type="InterPro" id="IPR050681">
    <property type="entry name" value="CDF/SLC30A"/>
</dbReference>
<dbReference type="OMA" id="RATKMYA"/>
<evidence type="ECO:0000256" key="6">
    <source>
        <dbReference type="ARBA" id="ARBA00022989"/>
    </source>
</evidence>
<dbReference type="GO" id="GO:0010043">
    <property type="term" value="P:response to zinc ion"/>
    <property type="evidence" value="ECO:0007669"/>
    <property type="project" value="TreeGrafter"/>
</dbReference>
<evidence type="ECO:0000256" key="3">
    <source>
        <dbReference type="ARBA" id="ARBA00022448"/>
    </source>
</evidence>
<comment type="subcellular location">
    <subcellularLocation>
        <location evidence="1">Membrane</location>
        <topology evidence="1">Multi-pass membrane protein</topology>
    </subcellularLocation>
</comment>
<keyword evidence="5" id="KW-0862">Zinc</keyword>
<feature type="transmembrane region" description="Helical" evidence="10">
    <location>
        <begin position="136"/>
        <end position="157"/>
    </location>
</feature>
<evidence type="ECO:0000259" key="11">
    <source>
        <dbReference type="Pfam" id="PF01545"/>
    </source>
</evidence>
<accession>A0A0B2W3D9</accession>
<dbReference type="InterPro" id="IPR027470">
    <property type="entry name" value="Cation_efflux_CTD"/>
</dbReference>
<evidence type="ECO:0000256" key="4">
    <source>
        <dbReference type="ARBA" id="ARBA00022692"/>
    </source>
</evidence>
<name>A0A0B2W3D9_TOXCA</name>
<dbReference type="InterPro" id="IPR058533">
    <property type="entry name" value="Cation_efflux_TM"/>
</dbReference>
<evidence type="ECO:0000313" key="14">
    <source>
        <dbReference type="Proteomes" id="UP000031036"/>
    </source>
</evidence>
<evidence type="ECO:0000256" key="10">
    <source>
        <dbReference type="SAM" id="Phobius"/>
    </source>
</evidence>
<feature type="transmembrane region" description="Helical" evidence="10">
    <location>
        <begin position="314"/>
        <end position="335"/>
    </location>
</feature>
<protein>
    <submittedName>
        <fullName evidence="13">Zinc transporter 2</fullName>
    </submittedName>
</protein>
<reference evidence="13 14" key="1">
    <citation type="submission" date="2014-11" db="EMBL/GenBank/DDBJ databases">
        <title>Genetic blueprint of the zoonotic pathogen Toxocara canis.</title>
        <authorList>
            <person name="Zhu X.-Q."/>
            <person name="Korhonen P.K."/>
            <person name="Cai H."/>
            <person name="Young N.D."/>
            <person name="Nejsum P."/>
            <person name="von Samson-Himmelstjerna G."/>
            <person name="Boag P.R."/>
            <person name="Tan P."/>
            <person name="Li Q."/>
            <person name="Min J."/>
            <person name="Yang Y."/>
            <person name="Wang X."/>
            <person name="Fang X."/>
            <person name="Hall R.S."/>
            <person name="Hofmann A."/>
            <person name="Sternberg P.W."/>
            <person name="Jex A.R."/>
            <person name="Gasser R.B."/>
        </authorList>
    </citation>
    <scope>NUCLEOTIDE SEQUENCE [LARGE SCALE GENOMIC DNA]</scope>
    <source>
        <strain evidence="13">PN_DK_2014</strain>
    </source>
</reference>
<dbReference type="SUPFAM" id="SSF160240">
    <property type="entry name" value="Cation efflux protein cytoplasmic domain-like"/>
    <property type="match status" value="1"/>
</dbReference>
<dbReference type="Pfam" id="PF16916">
    <property type="entry name" value="ZT_dimer"/>
    <property type="match status" value="1"/>
</dbReference>
<dbReference type="STRING" id="6265.A0A0B2W3D9"/>
<dbReference type="EMBL" id="JPKZ01000226">
    <property type="protein sequence ID" value="KHN88503.1"/>
    <property type="molecule type" value="Genomic_DNA"/>
</dbReference>
<proteinExistence type="inferred from homology"/>
<feature type="region of interest" description="Disordered" evidence="9">
    <location>
        <begin position="427"/>
        <end position="447"/>
    </location>
</feature>
<dbReference type="Pfam" id="PF01545">
    <property type="entry name" value="Cation_efflux"/>
    <property type="match status" value="1"/>
</dbReference>
<dbReference type="Proteomes" id="UP000031036">
    <property type="component" value="Unassembled WGS sequence"/>
</dbReference>
<dbReference type="NCBIfam" id="TIGR01297">
    <property type="entry name" value="CDF"/>
    <property type="match status" value="1"/>
</dbReference>
<dbReference type="SUPFAM" id="SSF161111">
    <property type="entry name" value="Cation efflux protein transmembrane domain-like"/>
    <property type="match status" value="1"/>
</dbReference>
<dbReference type="AlphaFoldDB" id="A0A0B2W3D9"/>
<keyword evidence="8 10" id="KW-0472">Membrane</keyword>
<evidence type="ECO:0000256" key="9">
    <source>
        <dbReference type="SAM" id="MobiDB-lite"/>
    </source>
</evidence>
<evidence type="ECO:0000259" key="12">
    <source>
        <dbReference type="Pfam" id="PF16916"/>
    </source>
</evidence>
<organism evidence="13 14">
    <name type="scientific">Toxocara canis</name>
    <name type="common">Canine roundworm</name>
    <dbReference type="NCBI Taxonomy" id="6265"/>
    <lineage>
        <taxon>Eukaryota</taxon>
        <taxon>Metazoa</taxon>
        <taxon>Ecdysozoa</taxon>
        <taxon>Nematoda</taxon>
        <taxon>Chromadorea</taxon>
        <taxon>Rhabditida</taxon>
        <taxon>Spirurina</taxon>
        <taxon>Ascaridomorpha</taxon>
        <taxon>Ascaridoidea</taxon>
        <taxon>Toxocaridae</taxon>
        <taxon>Toxocara</taxon>
    </lineage>
</organism>
<keyword evidence="3" id="KW-0813">Transport</keyword>
<dbReference type="Gene3D" id="1.20.1510.10">
    <property type="entry name" value="Cation efflux protein transmembrane domain"/>
    <property type="match status" value="1"/>
</dbReference>
<feature type="domain" description="Cation efflux protein cytoplasmic" evidence="12">
    <location>
        <begin position="340"/>
        <end position="412"/>
    </location>
</feature>
<dbReference type="OrthoDB" id="9944568at2759"/>
<gene>
    <name evidence="13" type="primary">Slc30a2</name>
    <name evidence="13" type="ORF">Tcan_12353</name>
</gene>
<feature type="domain" description="Cation efflux protein transmembrane" evidence="11">
    <location>
        <begin position="110"/>
        <end position="336"/>
    </location>
</feature>
<feature type="transmembrane region" description="Helical" evidence="10">
    <location>
        <begin position="110"/>
        <end position="130"/>
    </location>
</feature>